<dbReference type="InterPro" id="IPR031730">
    <property type="entry name" value="Carbam_trans_C"/>
</dbReference>
<dbReference type="EMBL" id="CAMXCT030006801">
    <property type="protein sequence ID" value="CAL4807628.1"/>
    <property type="molecule type" value="Genomic_DNA"/>
</dbReference>
<dbReference type="Gene3D" id="3.90.870.20">
    <property type="entry name" value="Carbamoyltransferase, C-terminal domain"/>
    <property type="match status" value="1"/>
</dbReference>
<name>A0A9P1M3Z8_9DINO</name>
<organism evidence="2">
    <name type="scientific">Cladocopium goreaui</name>
    <dbReference type="NCBI Taxonomy" id="2562237"/>
    <lineage>
        <taxon>Eukaryota</taxon>
        <taxon>Sar</taxon>
        <taxon>Alveolata</taxon>
        <taxon>Dinophyceae</taxon>
        <taxon>Suessiales</taxon>
        <taxon>Symbiodiniaceae</taxon>
        <taxon>Cladocopium</taxon>
    </lineage>
</organism>
<accession>A0A9P1M3Z8</accession>
<gene>
    <name evidence="2" type="ORF">C1SCF055_LOCUS44739</name>
</gene>
<evidence type="ECO:0000313" key="3">
    <source>
        <dbReference type="EMBL" id="CAL4807628.1"/>
    </source>
</evidence>
<reference evidence="2" key="1">
    <citation type="submission" date="2022-10" db="EMBL/GenBank/DDBJ databases">
        <authorList>
            <person name="Chen Y."/>
            <person name="Dougan E. K."/>
            <person name="Chan C."/>
            <person name="Rhodes N."/>
            <person name="Thang M."/>
        </authorList>
    </citation>
    <scope>NUCLEOTIDE SEQUENCE</scope>
</reference>
<dbReference type="EMBL" id="CAMXCT020006801">
    <property type="protein sequence ID" value="CAL1173691.1"/>
    <property type="molecule type" value="Genomic_DNA"/>
</dbReference>
<sequence>HGPPGEKPIVAVVRGRQEFGPRALGHRSLLAVPDSAKMRDRMNRLKSRQWFRPVAPMIADEALPEVFGREVKSPYMSMAPRVLKDVLERFPALSHLDGTARHQSVGEADEPWIHQLLLAVAKHTGLAALINTSFNARGQPIANSIKECLKMLTELPDLDYVLIEDWLFQSPGDGAMAGAL</sequence>
<proteinExistence type="predicted"/>
<reference evidence="3 4" key="2">
    <citation type="submission" date="2024-05" db="EMBL/GenBank/DDBJ databases">
        <authorList>
            <person name="Chen Y."/>
            <person name="Shah S."/>
            <person name="Dougan E. K."/>
            <person name="Thang M."/>
            <person name="Chan C."/>
        </authorList>
    </citation>
    <scope>NUCLEOTIDE SEQUENCE [LARGE SCALE GENOMIC DNA]</scope>
</reference>
<dbReference type="Proteomes" id="UP001152797">
    <property type="component" value="Unassembled WGS sequence"/>
</dbReference>
<evidence type="ECO:0000313" key="4">
    <source>
        <dbReference type="Proteomes" id="UP001152797"/>
    </source>
</evidence>
<comment type="caution">
    <text evidence="2">The sequence shown here is derived from an EMBL/GenBank/DDBJ whole genome shotgun (WGS) entry which is preliminary data.</text>
</comment>
<dbReference type="OrthoDB" id="440129at2759"/>
<dbReference type="AlphaFoldDB" id="A0A9P1M3Z8"/>
<feature type="domain" description="Carbamoyltransferase C-terminal" evidence="1">
    <location>
        <begin position="7"/>
        <end position="168"/>
    </location>
</feature>
<dbReference type="EMBL" id="CAMXCT010006801">
    <property type="protein sequence ID" value="CAI4020316.1"/>
    <property type="molecule type" value="Genomic_DNA"/>
</dbReference>
<dbReference type="Pfam" id="PF16861">
    <property type="entry name" value="Carbam_trans_C"/>
    <property type="match status" value="1"/>
</dbReference>
<evidence type="ECO:0000259" key="1">
    <source>
        <dbReference type="Pfam" id="PF16861"/>
    </source>
</evidence>
<feature type="non-terminal residue" evidence="2">
    <location>
        <position position="180"/>
    </location>
</feature>
<keyword evidence="4" id="KW-1185">Reference proteome</keyword>
<dbReference type="PANTHER" id="PTHR34847:SF1">
    <property type="entry name" value="NODULATION PROTEIN U"/>
    <property type="match status" value="1"/>
</dbReference>
<dbReference type="InterPro" id="IPR038152">
    <property type="entry name" value="Carbam_trans_C_sf"/>
</dbReference>
<dbReference type="InterPro" id="IPR051338">
    <property type="entry name" value="NodU/CmcH_Carbamoyltrnsfr"/>
</dbReference>
<dbReference type="PANTHER" id="PTHR34847">
    <property type="entry name" value="NODULATION PROTEIN U"/>
    <property type="match status" value="1"/>
</dbReference>
<protein>
    <submittedName>
        <fullName evidence="3">Bifunctional carbamoyltransferase TobZ</fullName>
    </submittedName>
</protein>
<evidence type="ECO:0000313" key="2">
    <source>
        <dbReference type="EMBL" id="CAI4020316.1"/>
    </source>
</evidence>